<dbReference type="InterPro" id="IPR000515">
    <property type="entry name" value="MetI-like"/>
</dbReference>
<evidence type="ECO:0000256" key="1">
    <source>
        <dbReference type="ARBA" id="ARBA00004651"/>
    </source>
</evidence>
<comment type="similarity">
    <text evidence="7">Belongs to the binding-protein-dependent transport system permease family.</text>
</comment>
<evidence type="ECO:0000256" key="3">
    <source>
        <dbReference type="ARBA" id="ARBA00022475"/>
    </source>
</evidence>
<dbReference type="SUPFAM" id="SSF161098">
    <property type="entry name" value="MetI-like"/>
    <property type="match status" value="1"/>
</dbReference>
<evidence type="ECO:0000256" key="6">
    <source>
        <dbReference type="ARBA" id="ARBA00023136"/>
    </source>
</evidence>
<evidence type="ECO:0000313" key="10">
    <source>
        <dbReference type="Proteomes" id="UP000823886"/>
    </source>
</evidence>
<organism evidence="9 10">
    <name type="scientific">Candidatus Blautia merdavium</name>
    <dbReference type="NCBI Taxonomy" id="2838494"/>
    <lineage>
        <taxon>Bacteria</taxon>
        <taxon>Bacillati</taxon>
        <taxon>Bacillota</taxon>
        <taxon>Clostridia</taxon>
        <taxon>Lachnospirales</taxon>
        <taxon>Lachnospiraceae</taxon>
        <taxon>Blautia</taxon>
    </lineage>
</organism>
<dbReference type="PANTHER" id="PTHR30193">
    <property type="entry name" value="ABC TRANSPORTER PERMEASE PROTEIN"/>
    <property type="match status" value="1"/>
</dbReference>
<proteinExistence type="inferred from homology"/>
<dbReference type="CDD" id="cd06261">
    <property type="entry name" value="TM_PBP2"/>
    <property type="match status" value="1"/>
</dbReference>
<comment type="subcellular location">
    <subcellularLocation>
        <location evidence="1 7">Cell membrane</location>
        <topology evidence="1 7">Multi-pass membrane protein</topology>
    </subcellularLocation>
</comment>
<feature type="transmembrane region" description="Helical" evidence="7">
    <location>
        <begin position="173"/>
        <end position="195"/>
    </location>
</feature>
<feature type="transmembrane region" description="Helical" evidence="7">
    <location>
        <begin position="90"/>
        <end position="112"/>
    </location>
</feature>
<evidence type="ECO:0000256" key="2">
    <source>
        <dbReference type="ARBA" id="ARBA00022448"/>
    </source>
</evidence>
<name>A0A9D2PPR7_9FIRM</name>
<evidence type="ECO:0000256" key="7">
    <source>
        <dbReference type="RuleBase" id="RU363032"/>
    </source>
</evidence>
<keyword evidence="4 7" id="KW-0812">Transmembrane</keyword>
<gene>
    <name evidence="9" type="ORF">H9753_08145</name>
</gene>
<keyword evidence="2 7" id="KW-0813">Transport</keyword>
<dbReference type="Pfam" id="PF00528">
    <property type="entry name" value="BPD_transp_1"/>
    <property type="match status" value="1"/>
</dbReference>
<dbReference type="PROSITE" id="PS50928">
    <property type="entry name" value="ABC_TM1"/>
    <property type="match status" value="1"/>
</dbReference>
<dbReference type="InterPro" id="IPR035906">
    <property type="entry name" value="MetI-like_sf"/>
</dbReference>
<accession>A0A9D2PPR7</accession>
<comment type="caution">
    <text evidence="9">The sequence shown here is derived from an EMBL/GenBank/DDBJ whole genome shotgun (WGS) entry which is preliminary data.</text>
</comment>
<feature type="transmembrane region" description="Helical" evidence="7">
    <location>
        <begin position="124"/>
        <end position="144"/>
    </location>
</feature>
<dbReference type="Gene3D" id="1.10.3720.10">
    <property type="entry name" value="MetI-like"/>
    <property type="match status" value="1"/>
</dbReference>
<dbReference type="GO" id="GO:0005886">
    <property type="term" value="C:plasma membrane"/>
    <property type="evidence" value="ECO:0007669"/>
    <property type="project" value="UniProtKB-SubCell"/>
</dbReference>
<feature type="transmembrane region" description="Helical" evidence="7">
    <location>
        <begin position="231"/>
        <end position="253"/>
    </location>
</feature>
<keyword evidence="6 7" id="KW-0472">Membrane</keyword>
<protein>
    <submittedName>
        <fullName evidence="9">Sugar ABC transporter permease</fullName>
    </submittedName>
</protein>
<feature type="domain" description="ABC transmembrane type-1" evidence="8">
    <location>
        <begin position="87"/>
        <end position="301"/>
    </location>
</feature>
<keyword evidence="3" id="KW-1003">Cell membrane</keyword>
<dbReference type="Proteomes" id="UP000823886">
    <property type="component" value="Unassembled WGS sequence"/>
</dbReference>
<evidence type="ECO:0000313" key="9">
    <source>
        <dbReference type="EMBL" id="HJC63572.1"/>
    </source>
</evidence>
<feature type="transmembrane region" description="Helical" evidence="7">
    <location>
        <begin position="281"/>
        <end position="300"/>
    </location>
</feature>
<dbReference type="InterPro" id="IPR051393">
    <property type="entry name" value="ABC_transporter_permease"/>
</dbReference>
<reference evidence="9" key="2">
    <citation type="submission" date="2021-04" db="EMBL/GenBank/DDBJ databases">
        <authorList>
            <person name="Gilroy R."/>
        </authorList>
    </citation>
    <scope>NUCLEOTIDE SEQUENCE</scope>
    <source>
        <strain evidence="9">ChiBcec2-3848</strain>
    </source>
</reference>
<evidence type="ECO:0000256" key="4">
    <source>
        <dbReference type="ARBA" id="ARBA00022692"/>
    </source>
</evidence>
<feature type="transmembrane region" description="Helical" evidence="7">
    <location>
        <begin position="28"/>
        <end position="50"/>
    </location>
</feature>
<evidence type="ECO:0000259" key="8">
    <source>
        <dbReference type="PROSITE" id="PS50928"/>
    </source>
</evidence>
<reference evidence="9" key="1">
    <citation type="journal article" date="2021" name="PeerJ">
        <title>Extensive microbial diversity within the chicken gut microbiome revealed by metagenomics and culture.</title>
        <authorList>
            <person name="Gilroy R."/>
            <person name="Ravi A."/>
            <person name="Getino M."/>
            <person name="Pursley I."/>
            <person name="Horton D.L."/>
            <person name="Alikhan N.F."/>
            <person name="Baker D."/>
            <person name="Gharbi K."/>
            <person name="Hall N."/>
            <person name="Watson M."/>
            <person name="Adriaenssens E.M."/>
            <person name="Foster-Nyarko E."/>
            <person name="Jarju S."/>
            <person name="Secka A."/>
            <person name="Antonio M."/>
            <person name="Oren A."/>
            <person name="Chaudhuri R.R."/>
            <person name="La Ragione R."/>
            <person name="Hildebrand F."/>
            <person name="Pallen M.J."/>
        </authorList>
    </citation>
    <scope>NUCLEOTIDE SEQUENCE</scope>
    <source>
        <strain evidence="9">ChiBcec2-3848</strain>
    </source>
</reference>
<dbReference type="PANTHER" id="PTHR30193:SF37">
    <property type="entry name" value="INNER MEMBRANE ABC TRANSPORTER PERMEASE PROTEIN YCJO"/>
    <property type="match status" value="1"/>
</dbReference>
<sequence length="313" mass="35326">MGERSVSVKTENGKKHTKITKRKLKTWGYAYAFIAPTLLGVLILNLWGVVQSIYYSFHEVKGFAAPKFIGIENYIRLFQDTEVWISLKNVFIYALITVPIGVAISLLLAVLLNVKIRGKSFFRCIYFLPVVSAPAAVALVWKWLYNNDFGLFNQILSLFGIQGPDWLGNPDMAMISVAIVGIWSMVGYNMILLLAGLQDIPGELYEASEIDGAGPFQKFIKITVPMVSPTLFFVIVTTIISALQVFDVIFMMFKPSSPAFKSVESIVYLFYRYTFTNYNKGYGSTIVVLLFAVIMILTAIQLKLQKKWVHYND</sequence>
<dbReference type="EMBL" id="DWVZ01000107">
    <property type="protein sequence ID" value="HJC63572.1"/>
    <property type="molecule type" value="Genomic_DNA"/>
</dbReference>
<evidence type="ECO:0000256" key="5">
    <source>
        <dbReference type="ARBA" id="ARBA00022989"/>
    </source>
</evidence>
<dbReference type="AlphaFoldDB" id="A0A9D2PPR7"/>
<dbReference type="GO" id="GO:0055085">
    <property type="term" value="P:transmembrane transport"/>
    <property type="evidence" value="ECO:0007669"/>
    <property type="project" value="InterPro"/>
</dbReference>
<keyword evidence="5 7" id="KW-1133">Transmembrane helix</keyword>